<feature type="binding site" evidence="8">
    <location>
        <position position="78"/>
    </location>
    <ligand>
        <name>beta-alanine</name>
        <dbReference type="ChEBI" id="CHEBI:57966"/>
    </ligand>
</feature>
<evidence type="ECO:0000256" key="2">
    <source>
        <dbReference type="ARBA" id="ARBA00009256"/>
    </source>
</evidence>
<comment type="miscellaneous">
    <text evidence="8">The reaction proceeds by a bi uni uni bi ping pong mechanism.</text>
</comment>
<dbReference type="Proteomes" id="UP000198615">
    <property type="component" value="Unassembled WGS sequence"/>
</dbReference>
<name>A0A8G2EXS4_9PROT</name>
<dbReference type="EMBL" id="FNBW01000002">
    <property type="protein sequence ID" value="SDF30802.1"/>
    <property type="molecule type" value="Genomic_DNA"/>
</dbReference>
<comment type="function">
    <text evidence="8">Catalyzes the condensation of pantoate with beta-alanine in an ATP-dependent reaction via a pantoyl-adenylate intermediate.</text>
</comment>
<dbReference type="SUPFAM" id="SSF52374">
    <property type="entry name" value="Nucleotidylyl transferase"/>
    <property type="match status" value="1"/>
</dbReference>
<dbReference type="InterPro" id="IPR042176">
    <property type="entry name" value="Pantoate_ligase_C"/>
</dbReference>
<dbReference type="UniPathway" id="UPA00028">
    <property type="reaction ID" value="UER00005"/>
</dbReference>
<dbReference type="HAMAP" id="MF_00158">
    <property type="entry name" value="PanC"/>
    <property type="match status" value="1"/>
</dbReference>
<keyword evidence="3 8" id="KW-0436">Ligase</keyword>
<dbReference type="NCBIfam" id="TIGR00018">
    <property type="entry name" value="panC"/>
    <property type="match status" value="1"/>
</dbReference>
<dbReference type="RefSeq" id="WP_093148567.1">
    <property type="nucleotide sequence ID" value="NZ_FNBW01000002.1"/>
</dbReference>
<comment type="subunit">
    <text evidence="8">Homodimer.</text>
</comment>
<sequence length="299" mass="31583">MTQTPAPGAASRSPKDEPVVARTIADLRSLVAAWRRAGLSVGLVPTMGALHAGHLSLVAASQDVCDRTIVSIFVNPKQFAPGEDLDTYPRTWDSDLAALRDVGAHAVFAPIPSEVYPAGHATTVSVANLTDCLDGIARPGFFDGVATVVAKLFLQSGADKAFFGEKDFQQFLVVRRMAADLDIPIDVIGCPTVREADGLALSSRNTYLSAAERAQAPRLHQEMVKVAHRIRSGDGDISAACADAIAALSAEGFGPIDYIELRDAETLAALTGTDPVIRPARLFAAARLGETRLIDNIGV</sequence>
<evidence type="ECO:0000256" key="6">
    <source>
        <dbReference type="ARBA" id="ARBA00022840"/>
    </source>
</evidence>
<feature type="binding site" evidence="8">
    <location>
        <begin position="201"/>
        <end position="204"/>
    </location>
    <ligand>
        <name>ATP</name>
        <dbReference type="ChEBI" id="CHEBI:30616"/>
    </ligand>
</feature>
<comment type="subcellular location">
    <subcellularLocation>
        <location evidence="8">Cytoplasm</location>
    </subcellularLocation>
</comment>
<evidence type="ECO:0000313" key="10">
    <source>
        <dbReference type="Proteomes" id="UP000198615"/>
    </source>
</evidence>
<keyword evidence="8" id="KW-0963">Cytoplasm</keyword>
<feature type="binding site" evidence="8">
    <location>
        <begin position="47"/>
        <end position="54"/>
    </location>
    <ligand>
        <name>ATP</name>
        <dbReference type="ChEBI" id="CHEBI:30616"/>
    </ligand>
</feature>
<gene>
    <name evidence="8" type="primary">panC</name>
    <name evidence="9" type="ORF">SAMN05660686_00984</name>
</gene>
<comment type="catalytic activity">
    <reaction evidence="7 8">
        <text>(R)-pantoate + beta-alanine + ATP = (R)-pantothenate + AMP + diphosphate + H(+)</text>
        <dbReference type="Rhea" id="RHEA:10912"/>
        <dbReference type="ChEBI" id="CHEBI:15378"/>
        <dbReference type="ChEBI" id="CHEBI:15980"/>
        <dbReference type="ChEBI" id="CHEBI:29032"/>
        <dbReference type="ChEBI" id="CHEBI:30616"/>
        <dbReference type="ChEBI" id="CHEBI:33019"/>
        <dbReference type="ChEBI" id="CHEBI:57966"/>
        <dbReference type="ChEBI" id="CHEBI:456215"/>
        <dbReference type="EC" id="6.3.2.1"/>
    </reaction>
</comment>
<feature type="binding site" evidence="8">
    <location>
        <position position="170"/>
    </location>
    <ligand>
        <name>(R)-pantoate</name>
        <dbReference type="ChEBI" id="CHEBI:15980"/>
    </ligand>
</feature>
<protein>
    <recommendedName>
        <fullName evidence="8">Pantothenate synthetase</fullName>
        <shortName evidence="8">PS</shortName>
        <ecNumber evidence="8">6.3.2.1</ecNumber>
    </recommendedName>
    <alternativeName>
        <fullName evidence="8">Pantoate--beta-alanine ligase</fullName>
    </alternativeName>
    <alternativeName>
        <fullName evidence="8">Pantoate-activating enzyme</fullName>
    </alternativeName>
</protein>
<evidence type="ECO:0000256" key="8">
    <source>
        <dbReference type="HAMAP-Rule" id="MF_00158"/>
    </source>
</evidence>
<keyword evidence="4 8" id="KW-0566">Pantothenate biosynthesis</keyword>
<organism evidence="9 10">
    <name type="scientific">Thalassobaculum litoreum DSM 18839</name>
    <dbReference type="NCBI Taxonomy" id="1123362"/>
    <lineage>
        <taxon>Bacteria</taxon>
        <taxon>Pseudomonadati</taxon>
        <taxon>Pseudomonadota</taxon>
        <taxon>Alphaproteobacteria</taxon>
        <taxon>Rhodospirillales</taxon>
        <taxon>Thalassobaculaceae</taxon>
        <taxon>Thalassobaculum</taxon>
    </lineage>
</organism>
<evidence type="ECO:0000256" key="4">
    <source>
        <dbReference type="ARBA" id="ARBA00022655"/>
    </source>
</evidence>
<comment type="pathway">
    <text evidence="1 8">Cofactor biosynthesis; (R)-pantothenate biosynthesis; (R)-pantothenate from (R)-pantoate and beta-alanine: step 1/1.</text>
</comment>
<dbReference type="Pfam" id="PF02569">
    <property type="entry name" value="Pantoate_ligase"/>
    <property type="match status" value="1"/>
</dbReference>
<dbReference type="PANTHER" id="PTHR21299">
    <property type="entry name" value="CYTIDYLATE KINASE/PANTOATE-BETA-ALANINE LIGASE"/>
    <property type="match status" value="1"/>
</dbReference>
<dbReference type="CDD" id="cd00560">
    <property type="entry name" value="PanC"/>
    <property type="match status" value="1"/>
</dbReference>
<keyword evidence="6 8" id="KW-0067">ATP-binding</keyword>
<evidence type="ECO:0000256" key="5">
    <source>
        <dbReference type="ARBA" id="ARBA00022741"/>
    </source>
</evidence>
<dbReference type="Gene3D" id="3.40.50.620">
    <property type="entry name" value="HUPs"/>
    <property type="match status" value="1"/>
</dbReference>
<feature type="binding site" evidence="8">
    <location>
        <position position="78"/>
    </location>
    <ligand>
        <name>(R)-pantoate</name>
        <dbReference type="ChEBI" id="CHEBI:15980"/>
    </ligand>
</feature>
<evidence type="ECO:0000256" key="7">
    <source>
        <dbReference type="ARBA" id="ARBA00048258"/>
    </source>
</evidence>
<dbReference type="GO" id="GO:0005829">
    <property type="term" value="C:cytosol"/>
    <property type="evidence" value="ECO:0007669"/>
    <property type="project" value="TreeGrafter"/>
</dbReference>
<keyword evidence="5 8" id="KW-0547">Nucleotide-binding</keyword>
<comment type="caution">
    <text evidence="9">The sequence shown here is derived from an EMBL/GenBank/DDBJ whole genome shotgun (WGS) entry which is preliminary data.</text>
</comment>
<dbReference type="GO" id="GO:0005524">
    <property type="term" value="F:ATP binding"/>
    <property type="evidence" value="ECO:0007669"/>
    <property type="project" value="UniProtKB-KW"/>
</dbReference>
<dbReference type="Gene3D" id="3.30.1300.10">
    <property type="entry name" value="Pantoate-beta-alanine ligase, C-terminal domain"/>
    <property type="match status" value="1"/>
</dbReference>
<dbReference type="InterPro" id="IPR014729">
    <property type="entry name" value="Rossmann-like_a/b/a_fold"/>
</dbReference>
<dbReference type="OrthoDB" id="9773087at2"/>
<dbReference type="GO" id="GO:0004592">
    <property type="term" value="F:pantoate-beta-alanine ligase activity"/>
    <property type="evidence" value="ECO:0007669"/>
    <property type="project" value="UniProtKB-UniRule"/>
</dbReference>
<keyword evidence="10" id="KW-1185">Reference proteome</keyword>
<reference evidence="9 10" key="1">
    <citation type="submission" date="2016-10" db="EMBL/GenBank/DDBJ databases">
        <authorList>
            <person name="Varghese N."/>
            <person name="Submissions S."/>
        </authorList>
    </citation>
    <scope>NUCLEOTIDE SEQUENCE [LARGE SCALE GENOMIC DNA]</scope>
    <source>
        <strain evidence="9 10">DSM 18839</strain>
    </source>
</reference>
<feature type="binding site" evidence="8">
    <location>
        <begin position="164"/>
        <end position="167"/>
    </location>
    <ligand>
        <name>ATP</name>
        <dbReference type="ChEBI" id="CHEBI:30616"/>
    </ligand>
</feature>
<feature type="binding site" evidence="8">
    <location>
        <position position="193"/>
    </location>
    <ligand>
        <name>ATP</name>
        <dbReference type="ChEBI" id="CHEBI:30616"/>
    </ligand>
</feature>
<feature type="active site" description="Proton donor" evidence="8">
    <location>
        <position position="54"/>
    </location>
</feature>
<evidence type="ECO:0000313" key="9">
    <source>
        <dbReference type="EMBL" id="SDF30802.1"/>
    </source>
</evidence>
<dbReference type="AlphaFoldDB" id="A0A8G2EXS4"/>
<dbReference type="InterPro" id="IPR003721">
    <property type="entry name" value="Pantoate_ligase"/>
</dbReference>
<evidence type="ECO:0000256" key="3">
    <source>
        <dbReference type="ARBA" id="ARBA00022598"/>
    </source>
</evidence>
<dbReference type="GO" id="GO:0015940">
    <property type="term" value="P:pantothenate biosynthetic process"/>
    <property type="evidence" value="ECO:0007669"/>
    <property type="project" value="UniProtKB-UniRule"/>
</dbReference>
<evidence type="ECO:0000256" key="1">
    <source>
        <dbReference type="ARBA" id="ARBA00004990"/>
    </source>
</evidence>
<proteinExistence type="inferred from homology"/>
<accession>A0A8G2EXS4</accession>
<comment type="similarity">
    <text evidence="2 8">Belongs to the pantothenate synthetase family.</text>
</comment>
<dbReference type="EC" id="6.3.2.1" evidence="8"/>
<dbReference type="PANTHER" id="PTHR21299:SF1">
    <property type="entry name" value="PANTOATE--BETA-ALANINE LIGASE"/>
    <property type="match status" value="1"/>
</dbReference>